<feature type="compositionally biased region" description="Polar residues" evidence="7">
    <location>
        <begin position="77"/>
        <end position="89"/>
    </location>
</feature>
<dbReference type="GO" id="GO:0072583">
    <property type="term" value="P:clathrin-dependent endocytosis"/>
    <property type="evidence" value="ECO:0007669"/>
    <property type="project" value="TreeGrafter"/>
</dbReference>
<evidence type="ECO:0000256" key="7">
    <source>
        <dbReference type="SAM" id="MobiDB-lite"/>
    </source>
</evidence>
<evidence type="ECO:0000256" key="2">
    <source>
        <dbReference type="ARBA" id="ARBA00005263"/>
    </source>
</evidence>
<keyword evidence="9" id="KW-1185">Reference proteome</keyword>
<dbReference type="InterPro" id="IPR000996">
    <property type="entry name" value="Clathrin_L-chain"/>
</dbReference>
<dbReference type="EMBL" id="KV454412">
    <property type="protein sequence ID" value="ODQ64292.1"/>
    <property type="molecule type" value="Genomic_DNA"/>
</dbReference>
<dbReference type="OrthoDB" id="5512at2759"/>
<dbReference type="GO" id="GO:0030130">
    <property type="term" value="C:clathrin coat of trans-Golgi network vesicle"/>
    <property type="evidence" value="ECO:0007669"/>
    <property type="project" value="InterPro"/>
</dbReference>
<keyword evidence="3 6" id="KW-0472">Membrane</keyword>
<dbReference type="AlphaFoldDB" id="A0A1E3PH75"/>
<organism evidence="8 9">
    <name type="scientific">Nadsonia fulvescens var. elongata DSM 6958</name>
    <dbReference type="NCBI Taxonomy" id="857566"/>
    <lineage>
        <taxon>Eukaryota</taxon>
        <taxon>Fungi</taxon>
        <taxon>Dikarya</taxon>
        <taxon>Ascomycota</taxon>
        <taxon>Saccharomycotina</taxon>
        <taxon>Dipodascomycetes</taxon>
        <taxon>Dipodascales</taxon>
        <taxon>Dipodascales incertae sedis</taxon>
        <taxon>Nadsonia</taxon>
    </lineage>
</organism>
<evidence type="ECO:0000256" key="5">
    <source>
        <dbReference type="ARBA" id="ARBA00023329"/>
    </source>
</evidence>
<evidence type="ECO:0000256" key="1">
    <source>
        <dbReference type="ARBA" id="ARBA00004180"/>
    </source>
</evidence>
<feature type="region of interest" description="Disordered" evidence="7">
    <location>
        <begin position="1"/>
        <end position="22"/>
    </location>
</feature>
<comment type="subcellular location">
    <subcellularLocation>
        <location evidence="1 6">Cytoplasmic vesicle membrane</location>
        <topology evidence="1 6">Peripheral membrane protein</topology>
        <orientation evidence="1 6">Cytoplasmic side</orientation>
    </subcellularLocation>
    <subcellularLocation>
        <location evidence="6">Membrane</location>
        <location evidence="6">Coated pit</location>
        <topology evidence="6">Peripheral membrane protein</topology>
        <orientation evidence="6">Cytoplasmic side</orientation>
    </subcellularLocation>
    <text evidence="6">Cytoplasmic face of coated pits and vesicles.</text>
</comment>
<comment type="similarity">
    <text evidence="2 6">Belongs to the clathrin light chain family.</text>
</comment>
<gene>
    <name evidence="8" type="ORF">NADFUDRAFT_47527</name>
</gene>
<reference evidence="8 9" key="1">
    <citation type="journal article" date="2016" name="Proc. Natl. Acad. Sci. U.S.A.">
        <title>Comparative genomics of biotechnologically important yeasts.</title>
        <authorList>
            <person name="Riley R."/>
            <person name="Haridas S."/>
            <person name="Wolfe K.H."/>
            <person name="Lopes M.R."/>
            <person name="Hittinger C.T."/>
            <person name="Goeker M."/>
            <person name="Salamov A.A."/>
            <person name="Wisecaver J.H."/>
            <person name="Long T.M."/>
            <person name="Calvey C.H."/>
            <person name="Aerts A.L."/>
            <person name="Barry K.W."/>
            <person name="Choi C."/>
            <person name="Clum A."/>
            <person name="Coughlan A.Y."/>
            <person name="Deshpande S."/>
            <person name="Douglass A.P."/>
            <person name="Hanson S.J."/>
            <person name="Klenk H.-P."/>
            <person name="LaButti K.M."/>
            <person name="Lapidus A."/>
            <person name="Lindquist E.A."/>
            <person name="Lipzen A.M."/>
            <person name="Meier-Kolthoff J.P."/>
            <person name="Ohm R.A."/>
            <person name="Otillar R.P."/>
            <person name="Pangilinan J.L."/>
            <person name="Peng Y."/>
            <person name="Rokas A."/>
            <person name="Rosa C.A."/>
            <person name="Scheuner C."/>
            <person name="Sibirny A.A."/>
            <person name="Slot J.C."/>
            <person name="Stielow J.B."/>
            <person name="Sun H."/>
            <person name="Kurtzman C.P."/>
            <person name="Blackwell M."/>
            <person name="Grigoriev I.V."/>
            <person name="Jeffries T.W."/>
        </authorList>
    </citation>
    <scope>NUCLEOTIDE SEQUENCE [LARGE SCALE GENOMIC DNA]</scope>
    <source>
        <strain evidence="8 9">DSM 6958</strain>
    </source>
</reference>
<dbReference type="GO" id="GO:0005198">
    <property type="term" value="F:structural molecule activity"/>
    <property type="evidence" value="ECO:0007669"/>
    <property type="project" value="InterPro"/>
</dbReference>
<name>A0A1E3PH75_9ASCO</name>
<dbReference type="GO" id="GO:0032050">
    <property type="term" value="F:clathrin heavy chain binding"/>
    <property type="evidence" value="ECO:0007669"/>
    <property type="project" value="TreeGrafter"/>
</dbReference>
<evidence type="ECO:0000256" key="3">
    <source>
        <dbReference type="ARBA" id="ARBA00023136"/>
    </source>
</evidence>
<dbReference type="PANTHER" id="PTHR10639:SF7">
    <property type="entry name" value="CLATHRIN LIGHT CHAIN"/>
    <property type="match status" value="1"/>
</dbReference>
<dbReference type="Proteomes" id="UP000095009">
    <property type="component" value="Unassembled WGS sequence"/>
</dbReference>
<evidence type="ECO:0000313" key="8">
    <source>
        <dbReference type="EMBL" id="ODQ64292.1"/>
    </source>
</evidence>
<feature type="region of interest" description="Disordered" evidence="7">
    <location>
        <begin position="47"/>
        <end position="89"/>
    </location>
</feature>
<dbReference type="STRING" id="857566.A0A1E3PH75"/>
<dbReference type="Pfam" id="PF01086">
    <property type="entry name" value="Clathrin_lg_ch"/>
    <property type="match status" value="1"/>
</dbReference>
<dbReference type="PANTHER" id="PTHR10639">
    <property type="entry name" value="CLATHRIN LIGHT CHAIN"/>
    <property type="match status" value="1"/>
</dbReference>
<proteinExistence type="inferred from homology"/>
<keyword evidence="5 6" id="KW-0968">Cytoplasmic vesicle</keyword>
<protein>
    <recommendedName>
        <fullName evidence="6">Clathrin light chain</fullName>
    </recommendedName>
</protein>
<evidence type="ECO:0000256" key="6">
    <source>
        <dbReference type="RuleBase" id="RU363137"/>
    </source>
</evidence>
<accession>A0A1E3PH75</accession>
<evidence type="ECO:0000313" key="9">
    <source>
        <dbReference type="Proteomes" id="UP000095009"/>
    </source>
</evidence>
<keyword evidence="4 6" id="KW-0168">Coated pit</keyword>
<evidence type="ECO:0000256" key="4">
    <source>
        <dbReference type="ARBA" id="ARBA00023176"/>
    </source>
</evidence>
<dbReference type="GO" id="GO:0006886">
    <property type="term" value="P:intracellular protein transport"/>
    <property type="evidence" value="ECO:0007669"/>
    <property type="project" value="InterPro"/>
</dbReference>
<comment type="function">
    <text evidence="6">Clathrin is the major protein of the polyhedral coat of coated pits and vesicles.</text>
</comment>
<dbReference type="GO" id="GO:0030132">
    <property type="term" value="C:clathrin coat of coated pit"/>
    <property type="evidence" value="ECO:0007669"/>
    <property type="project" value="InterPro"/>
</dbReference>
<sequence>MSSKFPSLEEFDYGQTTASDTHNGFLEADITGADDLVSREKALLGDDANEFETLEQQQPVKQESDEGQSFEEAFPEINQTQPTTQSITATSFEPAVSSGMQGLSLESSKAIQEWKERQQLEIQRRDELSQSRKAEIMEKANKAIDDFYDNYNSKRDDLIEQTRKEEAEFLEARDDSITGTTWDRALKLIDISDVNTKSGFRDKTRFREILLSLKGDTEVPGAAGY</sequence>